<comment type="pathway">
    <text evidence="2">Pyrimidine metabolism; UMP biosynthesis via de novo pathway.</text>
</comment>
<reference evidence="8" key="1">
    <citation type="journal article" date="2014" name="Front. Microbiol.">
        <title>High frequency of phylogenetically diverse reductive dehalogenase-homologous genes in deep subseafloor sedimentary metagenomes.</title>
        <authorList>
            <person name="Kawai M."/>
            <person name="Futagami T."/>
            <person name="Toyoda A."/>
            <person name="Takaki Y."/>
            <person name="Nishi S."/>
            <person name="Hori S."/>
            <person name="Arai W."/>
            <person name="Tsubouchi T."/>
            <person name="Morono Y."/>
            <person name="Uchiyama I."/>
            <person name="Ito T."/>
            <person name="Fujiyama A."/>
            <person name="Inagaki F."/>
            <person name="Takami H."/>
        </authorList>
    </citation>
    <scope>NUCLEOTIDE SEQUENCE</scope>
    <source>
        <strain evidence="8">Expedition CK06-06</strain>
    </source>
</reference>
<dbReference type="InterPro" id="IPR013785">
    <property type="entry name" value="Aldolase_TIM"/>
</dbReference>
<dbReference type="InterPro" id="IPR005720">
    <property type="entry name" value="Dihydroorotate_DH_cat"/>
</dbReference>
<protein>
    <recommendedName>
        <fullName evidence="7">Dihydroorotate dehydrogenase catalytic domain-containing protein</fullName>
    </recommendedName>
</protein>
<evidence type="ECO:0000259" key="7">
    <source>
        <dbReference type="Pfam" id="PF01180"/>
    </source>
</evidence>
<comment type="cofactor">
    <cofactor evidence="1">
        <name>FMN</name>
        <dbReference type="ChEBI" id="CHEBI:58210"/>
    </cofactor>
</comment>
<dbReference type="Pfam" id="PF01180">
    <property type="entry name" value="DHO_dh"/>
    <property type="match status" value="1"/>
</dbReference>
<comment type="caution">
    <text evidence="8">The sequence shown here is derived from an EMBL/GenBank/DDBJ whole genome shotgun (WGS) entry which is preliminary data.</text>
</comment>
<evidence type="ECO:0000256" key="5">
    <source>
        <dbReference type="ARBA" id="ARBA00022975"/>
    </source>
</evidence>
<evidence type="ECO:0000256" key="3">
    <source>
        <dbReference type="ARBA" id="ARBA00022630"/>
    </source>
</evidence>
<evidence type="ECO:0000256" key="2">
    <source>
        <dbReference type="ARBA" id="ARBA00004725"/>
    </source>
</evidence>
<proteinExistence type="predicted"/>
<evidence type="ECO:0000256" key="6">
    <source>
        <dbReference type="ARBA" id="ARBA00023002"/>
    </source>
</evidence>
<keyword evidence="6" id="KW-0560">Oxidoreductase</keyword>
<dbReference type="SUPFAM" id="SSF51395">
    <property type="entry name" value="FMN-linked oxidoreductases"/>
    <property type="match status" value="1"/>
</dbReference>
<evidence type="ECO:0000256" key="4">
    <source>
        <dbReference type="ARBA" id="ARBA00022643"/>
    </source>
</evidence>
<name>X1G5V2_9ZZZZ</name>
<accession>X1G5V2</accession>
<dbReference type="InterPro" id="IPR050074">
    <property type="entry name" value="DHO_dehydrogenase"/>
</dbReference>
<sequence>AIKPVGIRYVYDLYEHFGDKIPLIGVGGIFRGEDIIEYLLAGASAVEIGTSLGVAYPENMVRFFQMKIKKYMKEQQIDSISEITGGAHK</sequence>
<feature type="domain" description="Dihydroorotate dehydrogenase catalytic" evidence="7">
    <location>
        <begin position="1"/>
        <end position="58"/>
    </location>
</feature>
<dbReference type="GO" id="GO:0006207">
    <property type="term" value="P:'de novo' pyrimidine nucleobase biosynthetic process"/>
    <property type="evidence" value="ECO:0007669"/>
    <property type="project" value="TreeGrafter"/>
</dbReference>
<dbReference type="AlphaFoldDB" id="X1G5V2"/>
<evidence type="ECO:0000256" key="1">
    <source>
        <dbReference type="ARBA" id="ARBA00001917"/>
    </source>
</evidence>
<dbReference type="Gene3D" id="3.20.20.70">
    <property type="entry name" value="Aldolase class I"/>
    <property type="match status" value="1"/>
</dbReference>
<keyword evidence="4" id="KW-0288">FMN</keyword>
<organism evidence="8">
    <name type="scientific">marine sediment metagenome</name>
    <dbReference type="NCBI Taxonomy" id="412755"/>
    <lineage>
        <taxon>unclassified sequences</taxon>
        <taxon>metagenomes</taxon>
        <taxon>ecological metagenomes</taxon>
    </lineage>
</organism>
<dbReference type="EMBL" id="BARU01009680">
    <property type="protein sequence ID" value="GAH40210.1"/>
    <property type="molecule type" value="Genomic_DNA"/>
</dbReference>
<gene>
    <name evidence="8" type="ORF">S03H2_18634</name>
</gene>
<feature type="non-terminal residue" evidence="8">
    <location>
        <position position="1"/>
    </location>
</feature>
<evidence type="ECO:0000313" key="8">
    <source>
        <dbReference type="EMBL" id="GAH40210.1"/>
    </source>
</evidence>
<keyword evidence="3" id="KW-0285">Flavoprotein</keyword>
<dbReference type="GO" id="GO:0005737">
    <property type="term" value="C:cytoplasm"/>
    <property type="evidence" value="ECO:0007669"/>
    <property type="project" value="InterPro"/>
</dbReference>
<dbReference type="PANTHER" id="PTHR48109:SF1">
    <property type="entry name" value="DIHYDROOROTATE DEHYDROGENASE (FUMARATE)"/>
    <property type="match status" value="1"/>
</dbReference>
<dbReference type="GO" id="GO:0004152">
    <property type="term" value="F:dihydroorotate dehydrogenase activity"/>
    <property type="evidence" value="ECO:0007669"/>
    <property type="project" value="TreeGrafter"/>
</dbReference>
<keyword evidence="5" id="KW-0665">Pyrimidine biosynthesis</keyword>
<dbReference type="GO" id="GO:0006221">
    <property type="term" value="P:pyrimidine nucleotide biosynthetic process"/>
    <property type="evidence" value="ECO:0007669"/>
    <property type="project" value="UniProtKB-KW"/>
</dbReference>
<dbReference type="PANTHER" id="PTHR48109">
    <property type="entry name" value="DIHYDROOROTATE DEHYDROGENASE (QUINONE), MITOCHONDRIAL-RELATED"/>
    <property type="match status" value="1"/>
</dbReference>